<dbReference type="OMA" id="QNPFYEP"/>
<dbReference type="STRING" id="344612.A1CGP2"/>
<dbReference type="OrthoDB" id="18320at2759"/>
<dbReference type="eggNOG" id="KOG3444">
    <property type="taxonomic scope" value="Eukaryota"/>
</dbReference>
<protein>
    <recommendedName>
        <fullName evidence="3">Sedlin</fullName>
    </recommendedName>
</protein>
<dbReference type="GO" id="GO:0006888">
    <property type="term" value="P:endoplasmic reticulum to Golgi vesicle-mediated transport"/>
    <property type="evidence" value="ECO:0007669"/>
    <property type="project" value="InterPro"/>
</dbReference>
<name>A1CGP2_ASPCL</name>
<proteinExistence type="predicted"/>
<sequence length="181" mass="20049">MTGPRIACICVIGKADNPLHISLFPPYRSSTVDFSFLLNSCLDVFELRQKQTSVGQDLGLLHALDERLAAYGWLTTTGVKFLILVDLIGQSTNVEGEKVIVAMDALRESDLRPACSSLFAFRAMQNAYIQLLQNPFYSPDDHTPMNEILTPTSNPLQISNEKFIAEIERIGDSWALGMIAV</sequence>
<dbReference type="Gene3D" id="3.30.450.70">
    <property type="match status" value="1"/>
</dbReference>
<accession>A1CGP2</accession>
<organism evidence="1 2">
    <name type="scientific">Aspergillus clavatus (strain ATCC 1007 / CBS 513.65 / DSM 816 / NCTC 3887 / NRRL 1 / QM 1276 / 107)</name>
    <dbReference type="NCBI Taxonomy" id="344612"/>
    <lineage>
        <taxon>Eukaryota</taxon>
        <taxon>Fungi</taxon>
        <taxon>Dikarya</taxon>
        <taxon>Ascomycota</taxon>
        <taxon>Pezizomycotina</taxon>
        <taxon>Eurotiomycetes</taxon>
        <taxon>Eurotiomycetidae</taxon>
        <taxon>Eurotiales</taxon>
        <taxon>Aspergillaceae</taxon>
        <taxon>Aspergillus</taxon>
        <taxon>Aspergillus subgen. Fumigati</taxon>
    </lineage>
</organism>
<dbReference type="GO" id="GO:0005737">
    <property type="term" value="C:cytoplasm"/>
    <property type="evidence" value="ECO:0007669"/>
    <property type="project" value="GOC"/>
</dbReference>
<dbReference type="Proteomes" id="UP000006701">
    <property type="component" value="Unassembled WGS sequence"/>
</dbReference>
<dbReference type="EMBL" id="DS027054">
    <property type="protein sequence ID" value="EAW10047.1"/>
    <property type="molecule type" value="Genomic_DNA"/>
</dbReference>
<reference evidence="1 2" key="1">
    <citation type="journal article" date="2008" name="PLoS Genet.">
        <title>Genomic islands in the pathogenic filamentous fungus Aspergillus fumigatus.</title>
        <authorList>
            <person name="Fedorova N.D."/>
            <person name="Khaldi N."/>
            <person name="Joardar V.S."/>
            <person name="Maiti R."/>
            <person name="Amedeo P."/>
            <person name="Anderson M.J."/>
            <person name="Crabtree J."/>
            <person name="Silva J.C."/>
            <person name="Badger J.H."/>
            <person name="Albarraq A."/>
            <person name="Angiuoli S."/>
            <person name="Bussey H."/>
            <person name="Bowyer P."/>
            <person name="Cotty P.J."/>
            <person name="Dyer P.S."/>
            <person name="Egan A."/>
            <person name="Galens K."/>
            <person name="Fraser-Liggett C.M."/>
            <person name="Haas B.J."/>
            <person name="Inman J.M."/>
            <person name="Kent R."/>
            <person name="Lemieux S."/>
            <person name="Malavazi I."/>
            <person name="Orvis J."/>
            <person name="Roemer T."/>
            <person name="Ronning C.M."/>
            <person name="Sundaram J.P."/>
            <person name="Sutton G."/>
            <person name="Turner G."/>
            <person name="Venter J.C."/>
            <person name="White O.R."/>
            <person name="Whitty B.R."/>
            <person name="Youngman P."/>
            <person name="Wolfe K.H."/>
            <person name="Goldman G.H."/>
            <person name="Wortman J.R."/>
            <person name="Jiang B."/>
            <person name="Denning D.W."/>
            <person name="Nierman W.C."/>
        </authorList>
    </citation>
    <scope>NUCLEOTIDE SEQUENCE [LARGE SCALE GENOMIC DNA]</scope>
    <source>
        <strain evidence="2">ATCC 1007 / CBS 513.65 / DSM 816 / NCTC 3887 / NRRL 1</strain>
    </source>
</reference>
<dbReference type="GeneID" id="4703983"/>
<dbReference type="Pfam" id="PF04628">
    <property type="entry name" value="Sedlin_N"/>
    <property type="match status" value="1"/>
</dbReference>
<dbReference type="InterPro" id="IPR006722">
    <property type="entry name" value="Sedlin"/>
</dbReference>
<dbReference type="KEGG" id="act:ACLA_045120"/>
<evidence type="ECO:0000313" key="1">
    <source>
        <dbReference type="EMBL" id="EAW10047.1"/>
    </source>
</evidence>
<dbReference type="SUPFAM" id="SSF64356">
    <property type="entry name" value="SNARE-like"/>
    <property type="match status" value="1"/>
</dbReference>
<dbReference type="PANTHER" id="PTHR12403">
    <property type="entry name" value="TRAFFICKING PROTEIN PARTICLE COMPLEX SUBUNIT 2"/>
    <property type="match status" value="1"/>
</dbReference>
<dbReference type="AlphaFoldDB" id="A1CGP2"/>
<keyword evidence="2" id="KW-1185">Reference proteome</keyword>
<gene>
    <name evidence="1" type="ORF">ACLA_045120</name>
</gene>
<evidence type="ECO:0008006" key="3">
    <source>
        <dbReference type="Google" id="ProtNLM"/>
    </source>
</evidence>
<dbReference type="HOGENOM" id="CLU_083394_0_0_1"/>
<dbReference type="RefSeq" id="XP_001271473.1">
    <property type="nucleotide sequence ID" value="XM_001271472.1"/>
</dbReference>
<dbReference type="VEuPathDB" id="FungiDB:ACLA_045120"/>
<dbReference type="InterPro" id="IPR011012">
    <property type="entry name" value="Longin-like_dom_sf"/>
</dbReference>
<evidence type="ECO:0000313" key="2">
    <source>
        <dbReference type="Proteomes" id="UP000006701"/>
    </source>
</evidence>